<reference evidence="2 3" key="1">
    <citation type="submission" date="2016-10" db="EMBL/GenBank/DDBJ databases">
        <authorList>
            <person name="de Groot N.N."/>
        </authorList>
    </citation>
    <scope>NUCLEOTIDE SEQUENCE [LARGE SCALE GENOMIC DNA]</scope>
    <source>
        <strain evidence="2 3">Nm22</strain>
    </source>
</reference>
<dbReference type="Proteomes" id="UP000199459">
    <property type="component" value="Unassembled WGS sequence"/>
</dbReference>
<sequence>MTDTNKTGIDYLLDLNARHSQAFMDLSSERRRYRGEHPTEIAALKCMDGRLHLPVMTQTALGIIQPFRNLGGKFDLGWPFFQTIIDHWVQYSIGRGRHCLVFVTYHYARGDAHRGCRGYNYDTNAAKEAAIKLKNQFLNVYGKGAVVPIVCGIETDLEALILHGEDDGTVVDLAKIKQSSQIELEELLSSLYPSMTERIIRDMIPLVRGNIRHIAEVRASNRPIADAEHKEWVLGVGRGFDWLHAINTAFIVGPFDPNLSVAIETAAKLLKGNIDDGRVDPNGIVLLTSAAFRDEAGPEYHLAREKALFLSKFAQDIIKAKVPDLLPHLQILTGFTDMDTRKFEVIERLDAAPVKKKKIA</sequence>
<dbReference type="InterPro" id="IPR048539">
    <property type="entry name" value="CsoSCA_cat"/>
</dbReference>
<dbReference type="EMBL" id="FOCP01000008">
    <property type="protein sequence ID" value="SEN14792.1"/>
    <property type="molecule type" value="Genomic_DNA"/>
</dbReference>
<organism evidence="2 3">
    <name type="scientific">Nitrosomonas marina</name>
    <dbReference type="NCBI Taxonomy" id="917"/>
    <lineage>
        <taxon>Bacteria</taxon>
        <taxon>Pseudomonadati</taxon>
        <taxon>Pseudomonadota</taxon>
        <taxon>Betaproteobacteria</taxon>
        <taxon>Nitrosomonadales</taxon>
        <taxon>Nitrosomonadaceae</taxon>
        <taxon>Nitrosomonas</taxon>
    </lineage>
</organism>
<evidence type="ECO:0000313" key="3">
    <source>
        <dbReference type="Proteomes" id="UP000199459"/>
    </source>
</evidence>
<name>A0A1H8E5M7_9PROT</name>
<evidence type="ECO:0000259" key="1">
    <source>
        <dbReference type="Pfam" id="PF20686"/>
    </source>
</evidence>
<accession>A0A1H8E5M7</accession>
<dbReference type="OrthoDB" id="9776946at2"/>
<dbReference type="Pfam" id="PF20686">
    <property type="entry name" value="CsoSCA_cat"/>
    <property type="match status" value="1"/>
</dbReference>
<evidence type="ECO:0000313" key="2">
    <source>
        <dbReference type="EMBL" id="SEN14792.1"/>
    </source>
</evidence>
<dbReference type="RefSeq" id="WP_090630739.1">
    <property type="nucleotide sequence ID" value="NZ_FOCP01000008.1"/>
</dbReference>
<proteinExistence type="predicted"/>
<protein>
    <submittedName>
        <fullName evidence="2">Carboxysome Shell Carbonic Anhydrase</fullName>
    </submittedName>
</protein>
<feature type="domain" description="Carboxysome Shell Carbonic Anhydrase catalytic" evidence="1">
    <location>
        <begin position="99"/>
        <end position="182"/>
    </location>
</feature>
<dbReference type="AlphaFoldDB" id="A0A1H8E5M7"/>
<gene>
    <name evidence="2" type="ORF">SAMN05216325_108140</name>
</gene>
<dbReference type="STRING" id="917.SAMN05216326_10311"/>